<dbReference type="InterPro" id="IPR011004">
    <property type="entry name" value="Trimer_LpxA-like_sf"/>
</dbReference>
<dbReference type="Pfam" id="PF00132">
    <property type="entry name" value="Hexapep"/>
    <property type="match status" value="1"/>
</dbReference>
<dbReference type="KEGG" id="ngg:RG540_CH34660"/>
<name>A0A068SX12_NEOGA</name>
<accession>A0A068SX12</accession>
<comment type="similarity">
    <text evidence="1">Belongs to the transferase hexapeptide repeat family.</text>
</comment>
<reference evidence="6" key="1">
    <citation type="journal article" date="2014" name="BMC Genomics">
        <title>Genome sequencing of two Neorhizobium galegae strains reveals a noeT gene responsible for the unusual acetylation of the nodulation factors.</title>
        <authorList>
            <person name="Osterman J."/>
            <person name="Marsh J."/>
            <person name="Laine P.K."/>
            <person name="Zeng Z."/>
            <person name="Alatalo E."/>
            <person name="Sullivan J.T."/>
            <person name="Young J.P."/>
            <person name="Thomas-Oates J."/>
            <person name="Paulin L."/>
            <person name="Lindstrom K."/>
        </authorList>
    </citation>
    <scope>NUCLEOTIDE SEQUENCE [LARGE SCALE GENOMIC DNA]</scope>
    <source>
        <strain evidence="6">HAMBI 540</strain>
    </source>
</reference>
<dbReference type="CDD" id="cd03354">
    <property type="entry name" value="LbH_SAT"/>
    <property type="match status" value="1"/>
</dbReference>
<evidence type="ECO:0000256" key="2">
    <source>
        <dbReference type="ARBA" id="ARBA00022679"/>
    </source>
</evidence>
<dbReference type="eggNOG" id="COG1045">
    <property type="taxonomic scope" value="Bacteria"/>
</dbReference>
<dbReference type="PATRIC" id="fig|1028800.3.peg.3523"/>
<keyword evidence="4" id="KW-0012">Acyltransferase</keyword>
<evidence type="ECO:0000256" key="3">
    <source>
        <dbReference type="ARBA" id="ARBA00022737"/>
    </source>
</evidence>
<dbReference type="EMBL" id="HG938353">
    <property type="protein sequence ID" value="CDN49630.1"/>
    <property type="molecule type" value="Genomic_DNA"/>
</dbReference>
<organism evidence="5 6">
    <name type="scientific">Neorhizobium galegae bv. orientalis str. HAMBI 540</name>
    <dbReference type="NCBI Taxonomy" id="1028800"/>
    <lineage>
        <taxon>Bacteria</taxon>
        <taxon>Pseudomonadati</taxon>
        <taxon>Pseudomonadota</taxon>
        <taxon>Alphaproteobacteria</taxon>
        <taxon>Hyphomicrobiales</taxon>
        <taxon>Rhizobiaceae</taxon>
        <taxon>Rhizobium/Agrobacterium group</taxon>
        <taxon>Neorhizobium</taxon>
    </lineage>
</organism>
<dbReference type="HOGENOM" id="CLU_051638_10_2_5"/>
<sequence>MTSRLRFLHPQSVAMQDHNSVASLQAPPVPFGQLVRKDYERHGGTVLNAAFIALLVYRFGRWAGSRRSYMARRFFQKIYGAINMVVSTLTRVWIPAEVTLGEGFHIIHVEGSISIHPAVVIGKRCGIMHNVTIGTNMSAGAPKIGDDVFIGVNSTILGDIRIGDRVRIGANTAVSTDVPSDSIVVGSPARIYPRLGPFLSEHTKTDAGP</sequence>
<keyword evidence="6" id="KW-1185">Reference proteome</keyword>
<dbReference type="OrthoDB" id="7545269at2"/>
<dbReference type="Proteomes" id="UP000028181">
    <property type="component" value="Chromosome I"/>
</dbReference>
<dbReference type="PANTHER" id="PTHR42811">
    <property type="entry name" value="SERINE ACETYLTRANSFERASE"/>
    <property type="match status" value="1"/>
</dbReference>
<dbReference type="InterPro" id="IPR045304">
    <property type="entry name" value="LbH_SAT"/>
</dbReference>
<dbReference type="AlphaFoldDB" id="A0A068SX12"/>
<dbReference type="Gene3D" id="2.160.10.10">
    <property type="entry name" value="Hexapeptide repeat proteins"/>
    <property type="match status" value="1"/>
</dbReference>
<gene>
    <name evidence="5" type="ORF">RG540_CH34660</name>
</gene>
<dbReference type="PROSITE" id="PS00101">
    <property type="entry name" value="HEXAPEP_TRANSFERASES"/>
    <property type="match status" value="1"/>
</dbReference>
<dbReference type="InterPro" id="IPR001451">
    <property type="entry name" value="Hexapep"/>
</dbReference>
<dbReference type="SUPFAM" id="SSF51161">
    <property type="entry name" value="Trimeric LpxA-like enzymes"/>
    <property type="match status" value="1"/>
</dbReference>
<proteinExistence type="inferred from homology"/>
<evidence type="ECO:0000256" key="4">
    <source>
        <dbReference type="ARBA" id="ARBA00023315"/>
    </source>
</evidence>
<evidence type="ECO:0000313" key="5">
    <source>
        <dbReference type="EMBL" id="CDN49630.1"/>
    </source>
</evidence>
<keyword evidence="2 5" id="KW-0808">Transferase</keyword>
<keyword evidence="3" id="KW-0677">Repeat</keyword>
<evidence type="ECO:0000313" key="6">
    <source>
        <dbReference type="Proteomes" id="UP000028181"/>
    </source>
</evidence>
<evidence type="ECO:0000256" key="1">
    <source>
        <dbReference type="ARBA" id="ARBA00007274"/>
    </source>
</evidence>
<dbReference type="InterPro" id="IPR018357">
    <property type="entry name" value="Hexapep_transf_CS"/>
</dbReference>
<dbReference type="GO" id="GO:0016746">
    <property type="term" value="F:acyltransferase activity"/>
    <property type="evidence" value="ECO:0007669"/>
    <property type="project" value="UniProtKB-KW"/>
</dbReference>
<protein>
    <submittedName>
        <fullName evidence="5">Serine acetyltransferase</fullName>
    </submittedName>
</protein>